<dbReference type="GO" id="GO:0016787">
    <property type="term" value="F:hydrolase activity"/>
    <property type="evidence" value="ECO:0007669"/>
    <property type="project" value="UniProtKB-KW"/>
</dbReference>
<dbReference type="Pfam" id="PF02464">
    <property type="entry name" value="CinA"/>
    <property type="match status" value="1"/>
</dbReference>
<dbReference type="STRING" id="487184.SAMN05216421_2249"/>
<dbReference type="Gene3D" id="3.90.950.20">
    <property type="entry name" value="CinA-like"/>
    <property type="match status" value="1"/>
</dbReference>
<keyword evidence="2" id="KW-0378">Hydrolase</keyword>
<keyword evidence="3" id="KW-1185">Reference proteome</keyword>
<accession>A0A1H1VA35</accession>
<feature type="domain" description="CinA C-terminal" evidence="1">
    <location>
        <begin position="5"/>
        <end position="151"/>
    </location>
</feature>
<reference evidence="3" key="1">
    <citation type="submission" date="2016-10" db="EMBL/GenBank/DDBJ databases">
        <authorList>
            <person name="Varghese N."/>
            <person name="Submissions S."/>
        </authorList>
    </citation>
    <scope>NUCLEOTIDE SEQUENCE [LARGE SCALE GENOMIC DNA]</scope>
    <source>
        <strain evidence="3">NRRL B-51270</strain>
    </source>
</reference>
<dbReference type="SUPFAM" id="SSF142433">
    <property type="entry name" value="CinA-like"/>
    <property type="match status" value="1"/>
</dbReference>
<dbReference type="Proteomes" id="UP000243207">
    <property type="component" value="Chromosome I"/>
</dbReference>
<dbReference type="AlphaFoldDB" id="A0A1H1VA35"/>
<dbReference type="InterPro" id="IPR036653">
    <property type="entry name" value="CinA-like_C"/>
</dbReference>
<gene>
    <name evidence="2" type="ORF">SAMN05216421_2249</name>
</gene>
<sequence length="168" mass="18150">MVRIEDVVGFLINRQISVATAESCTAGLMAAMIADVSGVGPAFERGYVVYLPEAKNDMLDVSFETIDEYGLCSEEVAREMALGALRHSNSSMALSNTGAAESDDDDLDGLVCFGCAANINGRERVISETRRFDGSRNEVRRAAARYGLLQLPSYYAQLLEAKPVADGR</sequence>
<evidence type="ECO:0000313" key="2">
    <source>
        <dbReference type="EMBL" id="SDS81523.1"/>
    </source>
</evidence>
<protein>
    <submittedName>
        <fullName evidence="2">Amidohydrolase, PncC family</fullName>
    </submittedName>
</protein>
<dbReference type="NCBIfam" id="TIGR00199">
    <property type="entry name" value="PncC_domain"/>
    <property type="match status" value="1"/>
</dbReference>
<evidence type="ECO:0000259" key="1">
    <source>
        <dbReference type="Pfam" id="PF02464"/>
    </source>
</evidence>
<dbReference type="InterPro" id="IPR008136">
    <property type="entry name" value="CinA_C"/>
</dbReference>
<dbReference type="OrthoDB" id="9801454at2"/>
<dbReference type="RefSeq" id="WP_093394625.1">
    <property type="nucleotide sequence ID" value="NZ_LT629736.1"/>
</dbReference>
<name>A0A1H1VA35_9GAMM</name>
<proteinExistence type="predicted"/>
<organism evidence="2 3">
    <name type="scientific">Halopseudomonas xinjiangensis</name>
    <dbReference type="NCBI Taxonomy" id="487184"/>
    <lineage>
        <taxon>Bacteria</taxon>
        <taxon>Pseudomonadati</taxon>
        <taxon>Pseudomonadota</taxon>
        <taxon>Gammaproteobacteria</taxon>
        <taxon>Pseudomonadales</taxon>
        <taxon>Pseudomonadaceae</taxon>
        <taxon>Halopseudomonas</taxon>
    </lineage>
</organism>
<evidence type="ECO:0000313" key="3">
    <source>
        <dbReference type="Proteomes" id="UP000243207"/>
    </source>
</evidence>
<dbReference type="EMBL" id="LT629736">
    <property type="protein sequence ID" value="SDS81523.1"/>
    <property type="molecule type" value="Genomic_DNA"/>
</dbReference>